<dbReference type="RefSeq" id="WP_254152738.1">
    <property type="nucleotide sequence ID" value="NZ_JAHESD010000008.1"/>
</dbReference>
<feature type="domain" description="Glycosyltransferase 2-like" evidence="1">
    <location>
        <begin position="6"/>
        <end position="154"/>
    </location>
</feature>
<evidence type="ECO:0000313" key="3">
    <source>
        <dbReference type="Proteomes" id="UP000772618"/>
    </source>
</evidence>
<dbReference type="Proteomes" id="UP000772618">
    <property type="component" value="Unassembled WGS sequence"/>
</dbReference>
<reference evidence="2 3" key="1">
    <citation type="submission" date="2021-05" db="EMBL/GenBank/DDBJ databases">
        <title>A Polyphasic approach of four new species of the genus Ohtaekwangia: Ohtaekwangia histidinii sp. nov., Ohtaekwangia cretensis sp. nov., Ohtaekwangia indiensis sp. nov., Ohtaekwangia reichenbachii sp. nov. from diverse environment.</title>
        <authorList>
            <person name="Octaviana S."/>
        </authorList>
    </citation>
    <scope>NUCLEOTIDE SEQUENCE [LARGE SCALE GENOMIC DNA]</scope>
    <source>
        <strain evidence="2 3">PWU20</strain>
    </source>
</reference>
<evidence type="ECO:0000313" key="2">
    <source>
        <dbReference type="EMBL" id="MBT1702772.1"/>
    </source>
</evidence>
<dbReference type="Gene3D" id="3.90.550.10">
    <property type="entry name" value="Spore Coat Polysaccharide Biosynthesis Protein SpsA, Chain A"/>
    <property type="match status" value="1"/>
</dbReference>
<name>A0ABS5VPQ1_9BACT</name>
<dbReference type="Pfam" id="PF00535">
    <property type="entry name" value="Glycos_transf_2"/>
    <property type="match status" value="1"/>
</dbReference>
<proteinExistence type="predicted"/>
<dbReference type="EMBL" id="JAHESD010000008">
    <property type="protein sequence ID" value="MBT1702772.1"/>
    <property type="molecule type" value="Genomic_DNA"/>
</dbReference>
<dbReference type="PANTHER" id="PTHR43685:SF11">
    <property type="entry name" value="GLYCOSYLTRANSFERASE TAGX-RELATED"/>
    <property type="match status" value="1"/>
</dbReference>
<keyword evidence="3" id="KW-1185">Reference proteome</keyword>
<dbReference type="CDD" id="cd00761">
    <property type="entry name" value="Glyco_tranf_GTA_type"/>
    <property type="match status" value="1"/>
</dbReference>
<accession>A0ABS5VPQ1</accession>
<organism evidence="2 3">
    <name type="scientific">Chryseosolibacter indicus</name>
    <dbReference type="NCBI Taxonomy" id="2782351"/>
    <lineage>
        <taxon>Bacteria</taxon>
        <taxon>Pseudomonadati</taxon>
        <taxon>Bacteroidota</taxon>
        <taxon>Cytophagia</taxon>
        <taxon>Cytophagales</taxon>
        <taxon>Chryseotaleaceae</taxon>
        <taxon>Chryseosolibacter</taxon>
    </lineage>
</organism>
<dbReference type="InterPro" id="IPR001173">
    <property type="entry name" value="Glyco_trans_2-like"/>
</dbReference>
<protein>
    <submittedName>
        <fullName evidence="2">Glycosyltransferase family 2 protein</fullName>
    </submittedName>
</protein>
<dbReference type="PANTHER" id="PTHR43685">
    <property type="entry name" value="GLYCOSYLTRANSFERASE"/>
    <property type="match status" value="1"/>
</dbReference>
<dbReference type="InterPro" id="IPR029044">
    <property type="entry name" value="Nucleotide-diphossugar_trans"/>
</dbReference>
<dbReference type="InterPro" id="IPR050834">
    <property type="entry name" value="Glycosyltransf_2"/>
</dbReference>
<dbReference type="SUPFAM" id="SSF53448">
    <property type="entry name" value="Nucleotide-diphospho-sugar transferases"/>
    <property type="match status" value="1"/>
</dbReference>
<gene>
    <name evidence="2" type="ORF">KK060_05750</name>
</gene>
<sequence>MSPLVTVVCLCYNHEKFVKEAIHSVIDQTYKNIQVIIIDDASIDGSAAIIKQIINNHPTIQFIQLNENIGNCRAFNRSLPYIKGDFVIDFATDDVMLRQRIEQQVKHFSLLDKSYGVVFTDSIYIDEKGNYIRSHYTYLKDKGLLHTVPEGDVYQQILSTYFISSPTMISRKEVFDCLQGYDERLSYEDFDFWVRSSRKFKYSFLNEITTKVRISVRSMSRGWYIPGDKQLYSTYLVCKKAQVLNKNNQDHEALAKRLRYEIRQSVFSENRKEAENFYALLHEINRDDVMSTFVMLLNRLKLPLSGIRRLYHKLKYGK</sequence>
<comment type="caution">
    <text evidence="2">The sequence shown here is derived from an EMBL/GenBank/DDBJ whole genome shotgun (WGS) entry which is preliminary data.</text>
</comment>
<evidence type="ECO:0000259" key="1">
    <source>
        <dbReference type="Pfam" id="PF00535"/>
    </source>
</evidence>